<feature type="transmembrane region" description="Helical" evidence="1">
    <location>
        <begin position="6"/>
        <end position="27"/>
    </location>
</feature>
<evidence type="ECO:0000256" key="1">
    <source>
        <dbReference type="SAM" id="Phobius"/>
    </source>
</evidence>
<feature type="domain" description="DUF7773" evidence="2">
    <location>
        <begin position="23"/>
        <end position="76"/>
    </location>
</feature>
<sequence>MKIPSILIKILILFNLLIFNIFCLNCFDSQSPIPIRVTECKLEEVCYVEYYSLKTTFNSSQLAHYFDRFCVNRRKKIKIKIFLFLCVVLNINKFKKKRFPPP</sequence>
<dbReference type="InterPro" id="IPR056675">
    <property type="entry name" value="DUF7773"/>
</dbReference>
<keyword evidence="1" id="KW-1133">Transmembrane helix</keyword>
<gene>
    <name evidence="3" type="ORF">MENT_LOCUS52413</name>
</gene>
<reference evidence="3 4" key="1">
    <citation type="submission" date="2020-08" db="EMBL/GenBank/DDBJ databases">
        <authorList>
            <person name="Koutsovoulos G."/>
            <person name="Danchin GJ E."/>
        </authorList>
    </citation>
    <scope>NUCLEOTIDE SEQUENCE [LARGE SCALE GENOMIC DNA]</scope>
</reference>
<keyword evidence="1" id="KW-0812">Transmembrane</keyword>
<organism evidence="3 4">
    <name type="scientific">Meloidogyne enterolobii</name>
    <name type="common">Root-knot nematode worm</name>
    <name type="synonym">Meloidogyne mayaguensis</name>
    <dbReference type="NCBI Taxonomy" id="390850"/>
    <lineage>
        <taxon>Eukaryota</taxon>
        <taxon>Metazoa</taxon>
        <taxon>Ecdysozoa</taxon>
        <taxon>Nematoda</taxon>
        <taxon>Chromadorea</taxon>
        <taxon>Rhabditida</taxon>
        <taxon>Tylenchina</taxon>
        <taxon>Tylenchomorpha</taxon>
        <taxon>Tylenchoidea</taxon>
        <taxon>Meloidogynidae</taxon>
        <taxon>Meloidogyninae</taxon>
        <taxon>Meloidogyne</taxon>
    </lineage>
</organism>
<protein>
    <recommendedName>
        <fullName evidence="2">DUF7773 domain-containing protein</fullName>
    </recommendedName>
</protein>
<evidence type="ECO:0000313" key="4">
    <source>
        <dbReference type="Proteomes" id="UP000580250"/>
    </source>
</evidence>
<evidence type="ECO:0000313" key="3">
    <source>
        <dbReference type="EMBL" id="CAD2199049.1"/>
    </source>
</evidence>
<comment type="caution">
    <text evidence="3">The sequence shown here is derived from an EMBL/GenBank/DDBJ whole genome shotgun (WGS) entry which is preliminary data.</text>
</comment>
<dbReference type="AlphaFoldDB" id="A0A6V7XI41"/>
<accession>A0A6V7XI41</accession>
<proteinExistence type="predicted"/>
<dbReference type="EMBL" id="CAJEWN010001642">
    <property type="protein sequence ID" value="CAD2199049.1"/>
    <property type="molecule type" value="Genomic_DNA"/>
</dbReference>
<dbReference type="Pfam" id="PF24982">
    <property type="entry name" value="DUF7773"/>
    <property type="match status" value="1"/>
</dbReference>
<keyword evidence="1" id="KW-0472">Membrane</keyword>
<evidence type="ECO:0000259" key="2">
    <source>
        <dbReference type="Pfam" id="PF24982"/>
    </source>
</evidence>
<name>A0A6V7XI41_MELEN</name>
<dbReference type="Proteomes" id="UP000580250">
    <property type="component" value="Unassembled WGS sequence"/>
</dbReference>